<reference evidence="2 3" key="2">
    <citation type="journal article" date="2010" name="J. Bacteriol.">
        <title>Complete genome sequence of Beijerinckia indica subsp. indica.</title>
        <authorList>
            <person name="Tamas I."/>
            <person name="Dedysh S.N."/>
            <person name="Liesack W."/>
            <person name="Stott M.B."/>
            <person name="Alam M."/>
            <person name="Murrell J.C."/>
            <person name="Dunfield P.F."/>
        </authorList>
    </citation>
    <scope>NUCLEOTIDE SEQUENCE [LARGE SCALE GENOMIC DNA]</scope>
    <source>
        <strain evidence="3">ATCC 9039 / DSM 1715 / NCIMB 8712</strain>
    </source>
</reference>
<name>B2IER7_BEII9</name>
<feature type="signal peptide" evidence="1">
    <location>
        <begin position="1"/>
        <end position="21"/>
    </location>
</feature>
<feature type="chain" id="PRO_5002778695" evidence="1">
    <location>
        <begin position="22"/>
        <end position="178"/>
    </location>
</feature>
<dbReference type="Proteomes" id="UP000001695">
    <property type="component" value="Chromosome"/>
</dbReference>
<reference evidence="3" key="1">
    <citation type="submission" date="2008-03" db="EMBL/GenBank/DDBJ databases">
        <title>Complete sequence of chromosome of Beijerinckia indica subsp. indica ATCC 9039.</title>
        <authorList>
            <consortium name="US DOE Joint Genome Institute"/>
            <person name="Copeland A."/>
            <person name="Lucas S."/>
            <person name="Lapidus A."/>
            <person name="Glavina del Rio T."/>
            <person name="Dalin E."/>
            <person name="Tice H."/>
            <person name="Bruce D."/>
            <person name="Goodwin L."/>
            <person name="Pitluck S."/>
            <person name="LaButti K."/>
            <person name="Schmutz J."/>
            <person name="Larimer F."/>
            <person name="Land M."/>
            <person name="Hauser L."/>
            <person name="Kyrpides N."/>
            <person name="Mikhailova N."/>
            <person name="Dunfield P.F."/>
            <person name="Dedysh S.N."/>
            <person name="Liesack W."/>
            <person name="Saw J.H."/>
            <person name="Alam M."/>
            <person name="Chen Y."/>
            <person name="Murrell J.C."/>
            <person name="Richardson P."/>
        </authorList>
    </citation>
    <scope>NUCLEOTIDE SEQUENCE [LARGE SCALE GENOMIC DNA]</scope>
    <source>
        <strain evidence="3">ATCC 9039 / DSM 1715 / NCIMB 8712</strain>
    </source>
</reference>
<evidence type="ECO:0000256" key="1">
    <source>
        <dbReference type="SAM" id="SignalP"/>
    </source>
</evidence>
<dbReference type="eggNOG" id="ENOG50337A9">
    <property type="taxonomic scope" value="Bacteria"/>
</dbReference>
<dbReference type="AlphaFoldDB" id="B2IER7"/>
<dbReference type="EMBL" id="CP001016">
    <property type="protein sequence ID" value="ACB97007.1"/>
    <property type="molecule type" value="Genomic_DNA"/>
</dbReference>
<evidence type="ECO:0000313" key="3">
    <source>
        <dbReference type="Proteomes" id="UP000001695"/>
    </source>
</evidence>
<organism evidence="2 3">
    <name type="scientific">Beijerinckia indica subsp. indica (strain ATCC 9039 / DSM 1715 / NCIMB 8712)</name>
    <dbReference type="NCBI Taxonomy" id="395963"/>
    <lineage>
        <taxon>Bacteria</taxon>
        <taxon>Pseudomonadati</taxon>
        <taxon>Pseudomonadota</taxon>
        <taxon>Alphaproteobacteria</taxon>
        <taxon>Hyphomicrobiales</taxon>
        <taxon>Beijerinckiaceae</taxon>
        <taxon>Beijerinckia</taxon>
    </lineage>
</organism>
<sequence>MKFSSLIMISSLAVIPSFAMAQQLPSFIAPATAPVLNAQGPIAGTIPSTGPNTNNITTTNAYQSLGIGHRGAGTGGTSQAIGNAAGSGLHNLAVSVFSGGTRDYLYHGTLTGGVLGGGLGLRVGSGGIGDRVYSGAYTGGLRGTMLGASTGGINDMVAIGATTGGIHDNNAPRFWVPH</sequence>
<keyword evidence="3" id="KW-1185">Reference proteome</keyword>
<keyword evidence="1" id="KW-0732">Signal</keyword>
<accession>B2IER7</accession>
<dbReference type="KEGG" id="bid:Bind_3450"/>
<dbReference type="HOGENOM" id="CLU_1507789_0_0_5"/>
<gene>
    <name evidence="2" type="ordered locus">Bind_3450</name>
</gene>
<dbReference type="RefSeq" id="WP_012386355.1">
    <property type="nucleotide sequence ID" value="NC_010581.1"/>
</dbReference>
<evidence type="ECO:0000313" key="2">
    <source>
        <dbReference type="EMBL" id="ACB97007.1"/>
    </source>
</evidence>
<protein>
    <submittedName>
        <fullName evidence="2">Uncharacterized protein</fullName>
    </submittedName>
</protein>
<proteinExistence type="predicted"/>